<gene>
    <name evidence="1" type="ORF">Nepgr_018741</name>
</gene>
<sequence>MCLIQPPHDLSGRSHVIDDALALPACSLNDDKRVCYSWDKVVVHFNAEIALLGKLSTCGYVGVLLRWPPSVGLQKWPVVNRRTLYWMTMGWSFAKFEVHFSGVEGRQSMGCPDVLVTLDVTSDMGTTSCDKGPALVQGDGCAAAEWLRTAGLYRAGFEES</sequence>
<accession>A0AAD3SU04</accession>
<name>A0AAD3SU04_NEPGR</name>
<protein>
    <submittedName>
        <fullName evidence="1">Uncharacterized protein</fullName>
    </submittedName>
</protein>
<reference evidence="1" key="1">
    <citation type="submission" date="2023-05" db="EMBL/GenBank/DDBJ databases">
        <title>Nepenthes gracilis genome sequencing.</title>
        <authorList>
            <person name="Fukushima K."/>
        </authorList>
    </citation>
    <scope>NUCLEOTIDE SEQUENCE</scope>
    <source>
        <strain evidence="1">SING2019-196</strain>
    </source>
</reference>
<organism evidence="1 2">
    <name type="scientific">Nepenthes gracilis</name>
    <name type="common">Slender pitcher plant</name>
    <dbReference type="NCBI Taxonomy" id="150966"/>
    <lineage>
        <taxon>Eukaryota</taxon>
        <taxon>Viridiplantae</taxon>
        <taxon>Streptophyta</taxon>
        <taxon>Embryophyta</taxon>
        <taxon>Tracheophyta</taxon>
        <taxon>Spermatophyta</taxon>
        <taxon>Magnoliopsida</taxon>
        <taxon>eudicotyledons</taxon>
        <taxon>Gunneridae</taxon>
        <taxon>Pentapetalae</taxon>
        <taxon>Caryophyllales</taxon>
        <taxon>Nepenthaceae</taxon>
        <taxon>Nepenthes</taxon>
    </lineage>
</organism>
<evidence type="ECO:0000313" key="1">
    <source>
        <dbReference type="EMBL" id="GMH16900.1"/>
    </source>
</evidence>
<dbReference type="AlphaFoldDB" id="A0AAD3SU04"/>
<dbReference type="EMBL" id="BSYO01000017">
    <property type="protein sequence ID" value="GMH16900.1"/>
    <property type="molecule type" value="Genomic_DNA"/>
</dbReference>
<proteinExistence type="predicted"/>
<dbReference type="Proteomes" id="UP001279734">
    <property type="component" value="Unassembled WGS sequence"/>
</dbReference>
<evidence type="ECO:0000313" key="2">
    <source>
        <dbReference type="Proteomes" id="UP001279734"/>
    </source>
</evidence>
<keyword evidence="2" id="KW-1185">Reference proteome</keyword>
<comment type="caution">
    <text evidence="1">The sequence shown here is derived from an EMBL/GenBank/DDBJ whole genome shotgun (WGS) entry which is preliminary data.</text>
</comment>